<dbReference type="Proteomes" id="UP001194469">
    <property type="component" value="Unassembled WGS sequence"/>
</dbReference>
<dbReference type="InterPro" id="IPR007197">
    <property type="entry name" value="rSAM"/>
</dbReference>
<keyword evidence="10" id="KW-0411">Iron-sulfur</keyword>
<evidence type="ECO:0000256" key="2">
    <source>
        <dbReference type="ARBA" id="ARBA00003522"/>
    </source>
</evidence>
<evidence type="ECO:0000256" key="14">
    <source>
        <dbReference type="ARBA" id="ARBA00032102"/>
    </source>
</evidence>
<dbReference type="PROSITE" id="PS01305">
    <property type="entry name" value="MOAA_NIFB_PQQE"/>
    <property type="match status" value="1"/>
</dbReference>
<protein>
    <recommendedName>
        <fullName evidence="5">FeMo cofactor biosynthesis protein NifB</fullName>
    </recommendedName>
    <alternativeName>
        <fullName evidence="14">Nitrogenase cofactor maturase NifB</fullName>
    </alternativeName>
    <alternativeName>
        <fullName evidence="13">Radical SAM assemblase NifB</fullName>
    </alternativeName>
</protein>
<accession>A0ABS0IZT8</accession>
<evidence type="ECO:0000313" key="16">
    <source>
        <dbReference type="EMBL" id="MBG3875702.1"/>
    </source>
</evidence>
<dbReference type="InterPro" id="IPR036105">
    <property type="entry name" value="DiNase_FeMo-co_biosyn_sf"/>
</dbReference>
<gene>
    <name evidence="16" type="primary">nifB</name>
    <name evidence="16" type="ORF">FVW20_01330</name>
</gene>
<dbReference type="InterPro" id="IPR013785">
    <property type="entry name" value="Aldolase_TIM"/>
</dbReference>
<dbReference type="Gene3D" id="3.30.420.130">
    <property type="entry name" value="Dinitrogenase iron-molybdenum cofactor biosynthesis domain"/>
    <property type="match status" value="1"/>
</dbReference>
<dbReference type="InterPro" id="IPR003731">
    <property type="entry name" value="Di-Nase_FeMo-co_biosynth"/>
</dbReference>
<evidence type="ECO:0000256" key="3">
    <source>
        <dbReference type="ARBA" id="ARBA00005155"/>
    </source>
</evidence>
<keyword evidence="9" id="KW-0408">Iron</keyword>
<reference evidence="16 17" key="1">
    <citation type="submission" date="2019-08" db="EMBL/GenBank/DDBJ databases">
        <authorList>
            <person name="Luo N."/>
        </authorList>
    </citation>
    <scope>NUCLEOTIDE SEQUENCE [LARGE SCALE GENOMIC DNA]</scope>
    <source>
        <strain evidence="16 17">NCIMB 9442</strain>
    </source>
</reference>
<dbReference type="Pfam" id="PF04055">
    <property type="entry name" value="Radical_SAM"/>
    <property type="match status" value="1"/>
</dbReference>
<dbReference type="SUPFAM" id="SSF102114">
    <property type="entry name" value="Radical SAM enzymes"/>
    <property type="match status" value="1"/>
</dbReference>
<dbReference type="NCBIfam" id="TIGR01290">
    <property type="entry name" value="nifB"/>
    <property type="match status" value="1"/>
</dbReference>
<dbReference type="SFLD" id="SFLDF00281">
    <property type="entry name" value="FeMo_cofactor_biosynthesis_pro"/>
    <property type="match status" value="1"/>
</dbReference>
<dbReference type="InterPro" id="IPR005980">
    <property type="entry name" value="Nase_CF_NifB"/>
</dbReference>
<proteinExistence type="inferred from homology"/>
<evidence type="ECO:0000259" key="15">
    <source>
        <dbReference type="PROSITE" id="PS51918"/>
    </source>
</evidence>
<evidence type="ECO:0000256" key="9">
    <source>
        <dbReference type="ARBA" id="ARBA00023004"/>
    </source>
</evidence>
<dbReference type="PANTHER" id="PTHR43787:SF13">
    <property type="entry name" value="FEMO COFACTOR BIOSYNTHESIS PROTEIN NIFB"/>
    <property type="match status" value="1"/>
</dbReference>
<keyword evidence="12" id="KW-0456">Lyase</keyword>
<comment type="cofactor">
    <cofactor evidence="1">
        <name>[4Fe-4S] cluster</name>
        <dbReference type="ChEBI" id="CHEBI:49883"/>
    </cofactor>
</comment>
<dbReference type="PROSITE" id="PS51918">
    <property type="entry name" value="RADICAL_SAM"/>
    <property type="match status" value="1"/>
</dbReference>
<dbReference type="SMART" id="SM00729">
    <property type="entry name" value="Elp3"/>
    <property type="match status" value="1"/>
</dbReference>
<name>A0ABS0IZT8_9BACT</name>
<keyword evidence="7" id="KW-0949">S-adenosyl-L-methionine</keyword>
<evidence type="ECO:0000256" key="11">
    <source>
        <dbReference type="ARBA" id="ARBA00023231"/>
    </source>
</evidence>
<dbReference type="InterPro" id="IPR058240">
    <property type="entry name" value="rSAM_sf"/>
</dbReference>
<keyword evidence="11" id="KW-0535">Nitrogen fixation</keyword>
<dbReference type="RefSeq" id="WP_196607966.1">
    <property type="nucleotide sequence ID" value="NZ_VRYY01000026.1"/>
</dbReference>
<keyword evidence="6" id="KW-0004">4Fe-4S</keyword>
<evidence type="ECO:0000256" key="8">
    <source>
        <dbReference type="ARBA" id="ARBA00022723"/>
    </source>
</evidence>
<evidence type="ECO:0000256" key="10">
    <source>
        <dbReference type="ARBA" id="ARBA00023014"/>
    </source>
</evidence>
<dbReference type="SUPFAM" id="SSF53146">
    <property type="entry name" value="Nitrogenase accessory factor-like"/>
    <property type="match status" value="1"/>
</dbReference>
<evidence type="ECO:0000256" key="13">
    <source>
        <dbReference type="ARBA" id="ARBA00030926"/>
    </source>
</evidence>
<comment type="function">
    <text evidence="2">Involved in the biosynthesis of the iron-molybdenum cofactor (FeMo-co or M-cluster) found in the dinitrogenase enzyme of the nitrogenase complex in nitrogen-fixing microorganisms. NifB catalyzes the crucial step of radical SAM-dependent carbide insertion that occurs concomitant with the insertion of a 9th sulfur and the rearrangement/coupling of two [4Fe-4S] clusters into a [8Fe-9S-C] cluster, the precursor to the M-cluster.</text>
</comment>
<keyword evidence="17" id="KW-1185">Reference proteome</keyword>
<evidence type="ECO:0000313" key="17">
    <source>
        <dbReference type="Proteomes" id="UP001194469"/>
    </source>
</evidence>
<evidence type="ECO:0000256" key="12">
    <source>
        <dbReference type="ARBA" id="ARBA00023239"/>
    </source>
</evidence>
<evidence type="ECO:0000256" key="6">
    <source>
        <dbReference type="ARBA" id="ARBA00022485"/>
    </source>
</evidence>
<dbReference type="SFLD" id="SFLDG01068">
    <property type="entry name" value="FeMo_cofactor_biosynthesis_pro"/>
    <property type="match status" value="1"/>
</dbReference>
<evidence type="ECO:0000256" key="5">
    <source>
        <dbReference type="ARBA" id="ARBA00021702"/>
    </source>
</evidence>
<dbReference type="PANTHER" id="PTHR43787">
    <property type="entry name" value="FEMO COFACTOR BIOSYNTHESIS PROTEIN NIFB-RELATED"/>
    <property type="match status" value="1"/>
</dbReference>
<keyword evidence="8" id="KW-0479">Metal-binding</keyword>
<dbReference type="Gene3D" id="3.20.20.70">
    <property type="entry name" value="Aldolase class I"/>
    <property type="match status" value="1"/>
</dbReference>
<evidence type="ECO:0000256" key="1">
    <source>
        <dbReference type="ARBA" id="ARBA00001966"/>
    </source>
</evidence>
<comment type="similarity">
    <text evidence="4">Belongs to the radical SAM superfamily. NifB family.</text>
</comment>
<comment type="caution">
    <text evidence="16">The sequence shown here is derived from an EMBL/GenBank/DDBJ whole genome shotgun (WGS) entry which is preliminary data.</text>
</comment>
<dbReference type="InterPro" id="IPR006638">
    <property type="entry name" value="Elp3/MiaA/NifB-like_rSAM"/>
</dbReference>
<organism evidence="16 17">
    <name type="scientific">Nitratidesulfovibrio oxamicus</name>
    <dbReference type="NCBI Taxonomy" id="32016"/>
    <lineage>
        <taxon>Bacteria</taxon>
        <taxon>Pseudomonadati</taxon>
        <taxon>Thermodesulfobacteriota</taxon>
        <taxon>Desulfovibrionia</taxon>
        <taxon>Desulfovibrionales</taxon>
        <taxon>Desulfovibrionaceae</taxon>
        <taxon>Nitratidesulfovibrio</taxon>
    </lineage>
</organism>
<feature type="domain" description="Radical SAM core" evidence="15">
    <location>
        <begin position="15"/>
        <end position="261"/>
    </location>
</feature>
<dbReference type="InterPro" id="IPR000385">
    <property type="entry name" value="MoaA_NifB_PqqE_Fe-S-bd_CS"/>
</dbReference>
<dbReference type="SFLD" id="SFLDG01067">
    <property type="entry name" value="SPASM/twitch_domain_containing"/>
    <property type="match status" value="1"/>
</dbReference>
<evidence type="ECO:0000256" key="4">
    <source>
        <dbReference type="ARBA" id="ARBA00006804"/>
    </source>
</evidence>
<dbReference type="Pfam" id="PF02579">
    <property type="entry name" value="Nitro_FeMo-Co"/>
    <property type="match status" value="1"/>
</dbReference>
<dbReference type="CDD" id="cd01335">
    <property type="entry name" value="Radical_SAM"/>
    <property type="match status" value="1"/>
</dbReference>
<dbReference type="EMBL" id="VRYY01000026">
    <property type="protein sequence ID" value="MBG3875702.1"/>
    <property type="molecule type" value="Genomic_DNA"/>
</dbReference>
<evidence type="ECO:0000256" key="7">
    <source>
        <dbReference type="ARBA" id="ARBA00022691"/>
    </source>
</evidence>
<dbReference type="SFLD" id="SFLDS00029">
    <property type="entry name" value="Radical_SAM"/>
    <property type="match status" value="1"/>
</dbReference>
<comment type="pathway">
    <text evidence="3">Cofactor biosynthesis; Fe-Mo cofactor biosynthesis.</text>
</comment>
<sequence length="427" mass="45555">MKPLRTTPPGHPCFDRNSASSCGRVHVPVAPKCNIQCGYCNRKYDCVNESRPGVTSAVLSPRQSLEYVDKVLAADPRITVIGIAGPGDPMANPAETLETLRLIHERHPELLFCLSSNGLGLPPHLDRLKELGVTHVTVTINAVDPAIGEKLYSWVRDDKVVWRGREAAELLLARQLESVRGLVERGMIVKVNTILVPGVNDHHVEEVARVVGELGATIQNIIPLKPTADTPLAHLPEPDAAAVNAARKGAGGHISQMTHCKRCRADAVGLLHEDKSAEMAETLRACAAAKTEEAERPYVAVATREGMLVNQHLGEAARFQIWGQGASGFYLVEERLAPRPGCGPERWKQVAHTLRDCRALLCAAFGAHPEGILVAAGVRPVEASGFIEDALEVVFGNGNTAALRGRKGGVGKASCAGGGCRGTGEGC</sequence>